<keyword evidence="3" id="KW-1185">Reference proteome</keyword>
<comment type="caution">
    <text evidence="2">The sequence shown here is derived from an EMBL/GenBank/DDBJ whole genome shotgun (WGS) entry which is preliminary data.</text>
</comment>
<name>A0A9X3ETP5_9BACT</name>
<dbReference type="Proteomes" id="UP001150924">
    <property type="component" value="Unassembled WGS sequence"/>
</dbReference>
<gene>
    <name evidence="2" type="ORF">OV079_32020</name>
</gene>
<accession>A0A9X3ETP5</accession>
<evidence type="ECO:0000313" key="3">
    <source>
        <dbReference type="Proteomes" id="UP001150924"/>
    </source>
</evidence>
<evidence type="ECO:0000313" key="2">
    <source>
        <dbReference type="EMBL" id="MCY1010114.1"/>
    </source>
</evidence>
<dbReference type="EMBL" id="JAPNKE010000002">
    <property type="protein sequence ID" value="MCY1010114.1"/>
    <property type="molecule type" value="Genomic_DNA"/>
</dbReference>
<proteinExistence type="predicted"/>
<dbReference type="AlphaFoldDB" id="A0A9X3ETP5"/>
<reference evidence="2" key="1">
    <citation type="submission" date="2022-11" db="EMBL/GenBank/DDBJ databases">
        <title>Minimal conservation of predation-associated metabolite biosynthetic gene clusters underscores biosynthetic potential of Myxococcota including descriptions for ten novel species: Archangium lansinium sp. nov., Myxococcus landrumus sp. nov., Nannocystis bai.</title>
        <authorList>
            <person name="Ahearne A."/>
            <person name="Stevens C."/>
            <person name="Phillips K."/>
        </authorList>
    </citation>
    <scope>NUCLEOTIDE SEQUENCE</scope>
    <source>
        <strain evidence="2">Na p29</strain>
    </source>
</reference>
<dbReference type="RefSeq" id="WP_267772935.1">
    <property type="nucleotide sequence ID" value="NZ_JAPNKE010000002.1"/>
</dbReference>
<sequence>MKLADPATDAVAIGLGPAMVSLQDRDRSFVGERSSRLSLPPGLGRSSRHPWARPSPRVTSRSLVVLRARRVARIDARAGALVVHAQRLGT</sequence>
<feature type="region of interest" description="Disordered" evidence="1">
    <location>
        <begin position="33"/>
        <end position="57"/>
    </location>
</feature>
<organism evidence="2 3">
    <name type="scientific">Nannocystis pusilla</name>
    <dbReference type="NCBI Taxonomy" id="889268"/>
    <lineage>
        <taxon>Bacteria</taxon>
        <taxon>Pseudomonadati</taxon>
        <taxon>Myxococcota</taxon>
        <taxon>Polyangia</taxon>
        <taxon>Nannocystales</taxon>
        <taxon>Nannocystaceae</taxon>
        <taxon>Nannocystis</taxon>
    </lineage>
</organism>
<protein>
    <submittedName>
        <fullName evidence="2">Uncharacterized protein</fullName>
    </submittedName>
</protein>
<evidence type="ECO:0000256" key="1">
    <source>
        <dbReference type="SAM" id="MobiDB-lite"/>
    </source>
</evidence>